<feature type="transmembrane region" description="Helical" evidence="4">
    <location>
        <begin position="274"/>
        <end position="293"/>
    </location>
</feature>
<dbReference type="Pfam" id="PF00535">
    <property type="entry name" value="Glycos_transf_2"/>
    <property type="match status" value="1"/>
</dbReference>
<comment type="similarity">
    <text evidence="1">Belongs to the glycosyltransferase 2 family.</text>
</comment>
<dbReference type="EMBL" id="NMPZ01000001">
    <property type="protein sequence ID" value="OXL45273.1"/>
    <property type="molecule type" value="Genomic_DNA"/>
</dbReference>
<evidence type="ECO:0000256" key="3">
    <source>
        <dbReference type="ARBA" id="ARBA00022679"/>
    </source>
</evidence>
<organism evidence="6 7">
    <name type="scientific">Segatella copri</name>
    <dbReference type="NCBI Taxonomy" id="165179"/>
    <lineage>
        <taxon>Bacteria</taxon>
        <taxon>Pseudomonadati</taxon>
        <taxon>Bacteroidota</taxon>
        <taxon>Bacteroidia</taxon>
        <taxon>Bacteroidales</taxon>
        <taxon>Prevotellaceae</taxon>
        <taxon>Segatella</taxon>
    </lineage>
</organism>
<dbReference type="SUPFAM" id="SSF53448">
    <property type="entry name" value="Nucleotide-diphospho-sugar transferases"/>
    <property type="match status" value="1"/>
</dbReference>
<dbReference type="RefSeq" id="WP_089542545.1">
    <property type="nucleotide sequence ID" value="NZ_NMPZ01000001.1"/>
</dbReference>
<keyword evidence="4" id="KW-0812">Transmembrane</keyword>
<evidence type="ECO:0000256" key="2">
    <source>
        <dbReference type="ARBA" id="ARBA00022676"/>
    </source>
</evidence>
<gene>
    <name evidence="6" type="ORF">CFT61_00515</name>
</gene>
<keyword evidence="4" id="KW-1133">Transmembrane helix</keyword>
<dbReference type="AlphaFoldDB" id="A0AA91TM50"/>
<feature type="transmembrane region" description="Helical" evidence="4">
    <location>
        <begin position="248"/>
        <end position="268"/>
    </location>
</feature>
<dbReference type="Proteomes" id="UP000215155">
    <property type="component" value="Unassembled WGS sequence"/>
</dbReference>
<proteinExistence type="inferred from homology"/>
<accession>A0AA91TM50</accession>
<dbReference type="PANTHER" id="PTHR43630:SF1">
    <property type="entry name" value="POLY-BETA-1,6-N-ACETYL-D-GLUCOSAMINE SYNTHASE"/>
    <property type="match status" value="1"/>
</dbReference>
<keyword evidence="3 6" id="KW-0808">Transferase</keyword>
<comment type="caution">
    <text evidence="6">The sequence shown here is derived from an EMBL/GenBank/DDBJ whole genome shotgun (WGS) entry which is preliminary data.</text>
</comment>
<evidence type="ECO:0000256" key="4">
    <source>
        <dbReference type="SAM" id="Phobius"/>
    </source>
</evidence>
<protein>
    <submittedName>
        <fullName evidence="6">Glycosyl transferase family 2</fullName>
    </submittedName>
</protein>
<feature type="transmembrane region" description="Helical" evidence="4">
    <location>
        <begin position="300"/>
        <end position="324"/>
    </location>
</feature>
<dbReference type="PANTHER" id="PTHR43630">
    <property type="entry name" value="POLY-BETA-1,6-N-ACETYL-D-GLUCOSAMINE SYNTHASE"/>
    <property type="match status" value="1"/>
</dbReference>
<keyword evidence="4" id="KW-0472">Membrane</keyword>
<evidence type="ECO:0000259" key="5">
    <source>
        <dbReference type="Pfam" id="PF00535"/>
    </source>
</evidence>
<feature type="domain" description="Glycosyltransferase 2-like" evidence="5">
    <location>
        <begin position="7"/>
        <end position="137"/>
    </location>
</feature>
<reference evidence="6 7" key="1">
    <citation type="submission" date="2017-07" db="EMBL/GenBank/DDBJ databases">
        <title>Draft genome sequence of Prevotella copri isolated from the gut of healthy adult Indian.</title>
        <authorList>
            <person name="Das B."/>
            <person name="Bag S."/>
            <person name="Ghosh T.S."/>
        </authorList>
    </citation>
    <scope>NUCLEOTIDE SEQUENCE [LARGE SCALE GENOMIC DNA]</scope>
    <source>
        <strain evidence="6 7">Indica</strain>
    </source>
</reference>
<dbReference type="CDD" id="cd02525">
    <property type="entry name" value="Succinoglycan_BP_ExoA"/>
    <property type="match status" value="1"/>
</dbReference>
<evidence type="ECO:0000256" key="1">
    <source>
        <dbReference type="ARBA" id="ARBA00006739"/>
    </source>
</evidence>
<evidence type="ECO:0000313" key="6">
    <source>
        <dbReference type="EMBL" id="OXL45273.1"/>
    </source>
</evidence>
<dbReference type="InterPro" id="IPR001173">
    <property type="entry name" value="Glyco_trans_2-like"/>
</dbReference>
<evidence type="ECO:0000313" key="7">
    <source>
        <dbReference type="Proteomes" id="UP000215155"/>
    </source>
</evidence>
<sequence length="331" mass="37473">MEYKVAVIIPTLNEEKFIARCLDSVIEQSYPFRDMDVMVVDGGSNDRTREIVEEYGRKYINIRFIHNPGRIQSIAFNIGVENSDAPYIVRLDAHALYKPYYIEGCIKGLEGDSKRGNVGGQWDIQPQNDSLWAITNAILNYSKFGIGGASYRIGAKAGDVDTVPFGSFPRTMIEKIGGMRDDLPRGEDNEFNSRIKRAGYSIYFDPAIECIYYARPTLKASCRQMYANGESIGHLFYVDRDSIGLRHMIPLIFVVGIIGGTFLSLVFFPFVYLLLAGLCLYFLCDFVASLLAAKEHGWKFMLPLFVMFFCVHFSYGWGTIVGFFTGRKLKK</sequence>
<keyword evidence="2" id="KW-0328">Glycosyltransferase</keyword>
<dbReference type="GO" id="GO:0016757">
    <property type="term" value="F:glycosyltransferase activity"/>
    <property type="evidence" value="ECO:0007669"/>
    <property type="project" value="UniProtKB-KW"/>
</dbReference>
<dbReference type="Gene3D" id="3.90.550.10">
    <property type="entry name" value="Spore Coat Polysaccharide Biosynthesis Protein SpsA, Chain A"/>
    <property type="match status" value="1"/>
</dbReference>
<name>A0AA91TM50_9BACT</name>
<dbReference type="InterPro" id="IPR029044">
    <property type="entry name" value="Nucleotide-diphossugar_trans"/>
</dbReference>